<dbReference type="GO" id="GO:0009401">
    <property type="term" value="P:phosphoenolpyruvate-dependent sugar phosphotransferase system"/>
    <property type="evidence" value="ECO:0007669"/>
    <property type="project" value="UniProtKB-KW"/>
</dbReference>
<name>G0V3T0_9CLOT</name>
<dbReference type="AlphaFoldDB" id="G0V3T0"/>
<evidence type="ECO:0000256" key="5">
    <source>
        <dbReference type="ARBA" id="ARBA00022683"/>
    </source>
</evidence>
<evidence type="ECO:0000256" key="1">
    <source>
        <dbReference type="ARBA" id="ARBA00003681"/>
    </source>
</evidence>
<evidence type="ECO:0000313" key="7">
    <source>
        <dbReference type="EMBL" id="CCC57770.1"/>
    </source>
</evidence>
<dbReference type="InterPro" id="IPR001020">
    <property type="entry name" value="PTS_HPr_His_P_site"/>
</dbReference>
<evidence type="ECO:0000259" key="6">
    <source>
        <dbReference type="PROSITE" id="PS51350"/>
    </source>
</evidence>
<gene>
    <name evidence="7" type="ORF">CAAU_0120</name>
</gene>
<accession>G0V3T0</accession>
<comment type="subcellular location">
    <subcellularLocation>
        <location evidence="2">Cytoplasm</location>
    </subcellularLocation>
</comment>
<dbReference type="CDD" id="cd00367">
    <property type="entry name" value="PTS-HPr_like"/>
    <property type="match status" value="1"/>
</dbReference>
<sequence>MKEILVKINNPTGLHARPASILVKEAMKFKSNIYLIKNNKEYNAKSIMNVMAMGAAMGDEIRIKAEGEDEKEAINSLQKLLEDLKD</sequence>
<protein>
    <recommendedName>
        <fullName evidence="3">Phosphocarrier protein HPr</fullName>
    </recommendedName>
</protein>
<dbReference type="EMBL" id="CAKP01000002">
    <property type="protein sequence ID" value="CCC57770.1"/>
    <property type="molecule type" value="Genomic_DNA"/>
</dbReference>
<evidence type="ECO:0000313" key="8">
    <source>
        <dbReference type="Proteomes" id="UP000007652"/>
    </source>
</evidence>
<dbReference type="PRINTS" id="PR00107">
    <property type="entry name" value="PHOSPHOCPHPR"/>
</dbReference>
<evidence type="ECO:0000256" key="4">
    <source>
        <dbReference type="ARBA" id="ARBA00022490"/>
    </source>
</evidence>
<dbReference type="eggNOG" id="COG1925">
    <property type="taxonomic scope" value="Bacteria"/>
</dbReference>
<keyword evidence="5" id="KW-0598">Phosphotransferase system</keyword>
<evidence type="ECO:0000256" key="3">
    <source>
        <dbReference type="ARBA" id="ARBA00020422"/>
    </source>
</evidence>
<comment type="caution">
    <text evidence="7">The sequence shown here is derived from an EMBL/GenBank/DDBJ whole genome shotgun (WGS) entry which is preliminary data.</text>
</comment>
<dbReference type="RefSeq" id="WP_008907493.1">
    <property type="nucleotide sequence ID" value="NZ_CAKP01000002.1"/>
</dbReference>
<dbReference type="PANTHER" id="PTHR33705">
    <property type="entry name" value="PHOSPHOCARRIER PROTEIN HPR"/>
    <property type="match status" value="1"/>
</dbReference>
<reference evidence="7 8" key="1">
    <citation type="journal article" date="2011" name="J. Bacteriol.">
        <title>Draft genome sequence of Caloramator australicus strain RC3T, a thermoanaerobe from the Great Artesian Basin of Australia.</title>
        <authorList>
            <person name="Ogg C.D."/>
            <person name="Patel B.K.C."/>
        </authorList>
    </citation>
    <scope>NUCLEOTIDE SEQUENCE [LARGE SCALE GENOMIC DNA]</scope>
    <source>
        <strain evidence="7 8">RC3</strain>
    </source>
</reference>
<keyword evidence="8" id="KW-1185">Reference proteome</keyword>
<dbReference type="InterPro" id="IPR035895">
    <property type="entry name" value="HPr-like_sf"/>
</dbReference>
<dbReference type="InterPro" id="IPR050399">
    <property type="entry name" value="HPr"/>
</dbReference>
<evidence type="ECO:0000256" key="2">
    <source>
        <dbReference type="ARBA" id="ARBA00004496"/>
    </source>
</evidence>
<dbReference type="OrthoDB" id="9809047at2"/>
<dbReference type="Proteomes" id="UP000007652">
    <property type="component" value="Unassembled WGS sequence"/>
</dbReference>
<dbReference type="Pfam" id="PF00381">
    <property type="entry name" value="PTS-HPr"/>
    <property type="match status" value="1"/>
</dbReference>
<dbReference type="STRING" id="857293.CAAU_0120"/>
<dbReference type="PROSITE" id="PS00369">
    <property type="entry name" value="PTS_HPR_HIS"/>
    <property type="match status" value="1"/>
</dbReference>
<proteinExistence type="predicted"/>
<dbReference type="NCBIfam" id="TIGR01003">
    <property type="entry name" value="PTS_HPr_family"/>
    <property type="match status" value="1"/>
</dbReference>
<feature type="domain" description="HPr" evidence="6">
    <location>
        <begin position="1"/>
        <end position="86"/>
    </location>
</feature>
<keyword evidence="4" id="KW-0963">Cytoplasm</keyword>
<dbReference type="SUPFAM" id="SSF55594">
    <property type="entry name" value="HPr-like"/>
    <property type="match status" value="1"/>
</dbReference>
<comment type="function">
    <text evidence="1">General (non sugar-specific) component of the phosphoenolpyruvate-dependent sugar phosphotransferase system (sugar PTS). This major carbohydrate active-transport system catalyzes the phosphorylation of incoming sugar substrates concomitantly with their translocation across the cell membrane. The phosphoryl group from phosphoenolpyruvate (PEP) is transferred to the phosphoryl carrier protein HPr by enzyme I. Phospho-HPr then transfers it to the PTS EIIA domain.</text>
</comment>
<dbReference type="PANTHER" id="PTHR33705:SF2">
    <property type="entry name" value="PHOSPHOCARRIER PROTEIN NPR"/>
    <property type="match status" value="1"/>
</dbReference>
<dbReference type="PROSITE" id="PS51350">
    <property type="entry name" value="PTS_HPR_DOM"/>
    <property type="match status" value="1"/>
</dbReference>
<organism evidence="7 8">
    <name type="scientific">Caloramator australicus RC3</name>
    <dbReference type="NCBI Taxonomy" id="857293"/>
    <lineage>
        <taxon>Bacteria</taxon>
        <taxon>Bacillati</taxon>
        <taxon>Bacillota</taxon>
        <taxon>Clostridia</taxon>
        <taxon>Eubacteriales</taxon>
        <taxon>Clostridiaceae</taxon>
        <taxon>Caloramator</taxon>
    </lineage>
</organism>
<dbReference type="InterPro" id="IPR000032">
    <property type="entry name" value="HPr-like"/>
</dbReference>
<dbReference type="GO" id="GO:0005737">
    <property type="term" value="C:cytoplasm"/>
    <property type="evidence" value="ECO:0007669"/>
    <property type="project" value="UniProtKB-SubCell"/>
</dbReference>
<dbReference type="Gene3D" id="3.30.1340.10">
    <property type="entry name" value="HPr-like"/>
    <property type="match status" value="1"/>
</dbReference>